<dbReference type="KEGG" id="ela:UCREL1_11520"/>
<accession>M7T4K0</accession>
<dbReference type="GO" id="GO:0033615">
    <property type="term" value="P:mitochondrial proton-transporting ATP synthase complex assembly"/>
    <property type="evidence" value="ECO:0007669"/>
    <property type="project" value="TreeGrafter"/>
</dbReference>
<dbReference type="InterPro" id="IPR007849">
    <property type="entry name" value="ATP10"/>
</dbReference>
<name>M7T4K0_EUTLA</name>
<dbReference type="eggNOG" id="KOG4614">
    <property type="taxonomic scope" value="Eukaryota"/>
</dbReference>
<dbReference type="OrthoDB" id="17089at2759"/>
<protein>
    <submittedName>
        <fullName evidence="1">Putative mitochondrial atpase complex subunit atp10 protein</fullName>
    </submittedName>
</protein>
<evidence type="ECO:0000313" key="1">
    <source>
        <dbReference type="EMBL" id="EMR61555.1"/>
    </source>
</evidence>
<dbReference type="EMBL" id="KB707585">
    <property type="protein sequence ID" value="EMR61555.1"/>
    <property type="molecule type" value="Genomic_DNA"/>
</dbReference>
<dbReference type="PANTHER" id="PTHR28106:SF1">
    <property type="entry name" value="MITOCHONDRIAL ATPASE COMPLEX SUBUNIT ATP10"/>
    <property type="match status" value="1"/>
</dbReference>
<dbReference type="Pfam" id="PF05176">
    <property type="entry name" value="ATP-synt_10"/>
    <property type="match status" value="1"/>
</dbReference>
<gene>
    <name evidence="1" type="ORF">UCREL1_11520</name>
</gene>
<dbReference type="AlphaFoldDB" id="M7T4K0"/>
<dbReference type="OMA" id="ANPRIFR"/>
<keyword evidence="2" id="KW-1185">Reference proteome</keyword>
<organism evidence="1 2">
    <name type="scientific">Eutypa lata (strain UCR-EL1)</name>
    <name type="common">Grapevine dieback disease fungus</name>
    <name type="synonym">Eutypa armeniacae</name>
    <dbReference type="NCBI Taxonomy" id="1287681"/>
    <lineage>
        <taxon>Eukaryota</taxon>
        <taxon>Fungi</taxon>
        <taxon>Dikarya</taxon>
        <taxon>Ascomycota</taxon>
        <taxon>Pezizomycotina</taxon>
        <taxon>Sordariomycetes</taxon>
        <taxon>Xylariomycetidae</taxon>
        <taxon>Xylariales</taxon>
        <taxon>Diatrypaceae</taxon>
        <taxon>Eutypa</taxon>
    </lineage>
</organism>
<reference evidence="2" key="1">
    <citation type="journal article" date="2013" name="Genome Announc.">
        <title>Draft genome sequence of the grapevine dieback fungus Eutypa lata UCR-EL1.</title>
        <authorList>
            <person name="Blanco-Ulate B."/>
            <person name="Rolshausen P.E."/>
            <person name="Cantu D."/>
        </authorList>
    </citation>
    <scope>NUCLEOTIDE SEQUENCE [LARGE SCALE GENOMIC DNA]</scope>
    <source>
        <strain evidence="2">UCR-EL1</strain>
    </source>
</reference>
<dbReference type="Proteomes" id="UP000012174">
    <property type="component" value="Unassembled WGS sequence"/>
</dbReference>
<dbReference type="STRING" id="1287681.M7T4K0"/>
<proteinExistence type="predicted"/>
<dbReference type="HOGENOM" id="CLU_047290_0_1_1"/>
<dbReference type="PANTHER" id="PTHR28106">
    <property type="entry name" value="MITOCHONDRIAL ATPASE COMPLEX SUBUNIT ATP10"/>
    <property type="match status" value="1"/>
</dbReference>
<dbReference type="GO" id="GO:0005743">
    <property type="term" value="C:mitochondrial inner membrane"/>
    <property type="evidence" value="ECO:0007669"/>
    <property type="project" value="TreeGrafter"/>
</dbReference>
<sequence>MCLSCQWRTINSSSEINIYDPDPTATATTTTTIPKGYPPLTSRKCAEKLRKSKMARPYFRDWTNLQFHKGKTFIAPPRLFRGDLSLYFPNLYGQTLLKSDRSPRDTTPTLQGRISIVSMFSSMWGESQARSFASAESNPELEALLRQHPARAQHVWVNVEEDAMKAWLIRLFAGGLRRRVGEPNWHRYFVVRKGISEEIRESIGYLNSKVGYTYLLDGECRIRWAGSGPSEDHEREGLVKGVQRLLGEEAAAKKN</sequence>
<evidence type="ECO:0000313" key="2">
    <source>
        <dbReference type="Proteomes" id="UP000012174"/>
    </source>
</evidence>